<proteinExistence type="predicted"/>
<evidence type="ECO:0000313" key="2">
    <source>
        <dbReference type="Proteomes" id="UP001497535"/>
    </source>
</evidence>
<sequence length="71" mass="8660">MGEGNCTIQIIIYVNDNFEQVVDFPRFYLYPHEWNRMHFIARFIELLEHPKFYLNKIVKLELNLAIVQTSW</sequence>
<protein>
    <submittedName>
        <fullName evidence="1">Uncharacterized protein</fullName>
    </submittedName>
</protein>
<keyword evidence="2" id="KW-1185">Reference proteome</keyword>
<comment type="caution">
    <text evidence="1">The sequence shown here is derived from an EMBL/GenBank/DDBJ whole genome shotgun (WGS) entry which is preliminary data.</text>
</comment>
<organism evidence="1 2">
    <name type="scientific">Meloidogyne enterolobii</name>
    <name type="common">Root-knot nematode worm</name>
    <name type="synonym">Meloidogyne mayaguensis</name>
    <dbReference type="NCBI Taxonomy" id="390850"/>
    <lineage>
        <taxon>Eukaryota</taxon>
        <taxon>Metazoa</taxon>
        <taxon>Ecdysozoa</taxon>
        <taxon>Nematoda</taxon>
        <taxon>Chromadorea</taxon>
        <taxon>Rhabditida</taxon>
        <taxon>Tylenchina</taxon>
        <taxon>Tylenchomorpha</taxon>
        <taxon>Tylenchoidea</taxon>
        <taxon>Meloidogynidae</taxon>
        <taxon>Meloidogyninae</taxon>
        <taxon>Meloidogyne</taxon>
    </lineage>
</organism>
<reference evidence="1" key="1">
    <citation type="submission" date="2023-11" db="EMBL/GenBank/DDBJ databases">
        <authorList>
            <person name="Poullet M."/>
        </authorList>
    </citation>
    <scope>NUCLEOTIDE SEQUENCE</scope>
    <source>
        <strain evidence="1">E1834</strain>
    </source>
</reference>
<gene>
    <name evidence="1" type="ORF">MENTE1834_LOCUS36523</name>
</gene>
<evidence type="ECO:0000313" key="1">
    <source>
        <dbReference type="EMBL" id="CAK5088837.1"/>
    </source>
</evidence>
<accession>A0ACB1AE66</accession>
<dbReference type="Proteomes" id="UP001497535">
    <property type="component" value="Unassembled WGS sequence"/>
</dbReference>
<name>A0ACB1AE66_MELEN</name>
<dbReference type="EMBL" id="CAVMJV010000074">
    <property type="protein sequence ID" value="CAK5088837.1"/>
    <property type="molecule type" value="Genomic_DNA"/>
</dbReference>